<gene>
    <name evidence="1" type="ORF">A3A02_04060</name>
</gene>
<protein>
    <recommendedName>
        <fullName evidence="3">Transglutaminase-like domain-containing protein</fullName>
    </recommendedName>
</protein>
<reference evidence="1 2" key="1">
    <citation type="journal article" date="2016" name="Nat. Commun.">
        <title>Thousands of microbial genomes shed light on interconnected biogeochemical processes in an aquifer system.</title>
        <authorList>
            <person name="Anantharaman K."/>
            <person name="Brown C.T."/>
            <person name="Hug L.A."/>
            <person name="Sharon I."/>
            <person name="Castelle C.J."/>
            <person name="Probst A.J."/>
            <person name="Thomas B.C."/>
            <person name="Singh A."/>
            <person name="Wilkins M.J."/>
            <person name="Karaoz U."/>
            <person name="Brodie E.L."/>
            <person name="Williams K.H."/>
            <person name="Hubbard S.S."/>
            <person name="Banfield J.F."/>
        </authorList>
    </citation>
    <scope>NUCLEOTIDE SEQUENCE [LARGE SCALE GENOMIC DNA]</scope>
</reference>
<dbReference type="AlphaFoldDB" id="A0A1G1YHP1"/>
<name>A0A1G1YHP1_9BACT</name>
<accession>A0A1G1YHP1</accession>
<proteinExistence type="predicted"/>
<sequence length="217" mass="25111">MNVWAIPQKQFKILKKLNTPVKIQDFLDKMPINFEPNGDTCLSPLLVLEQNTCHCIEAAVLAALALRLNGQPPLILDLTAVRNDFDHVIAVFKKGKQWGAISKTNHAVLRYREPIYNSIRELVMSYFHEYLDDLGRKTLRSYSWPVNLKRFDKLGWMTAKEEIGYIPEYLVKVKHFPILTENQIRNLRLADPIEIKAGQLIEWKGKMVLYKAATFKS</sequence>
<dbReference type="Proteomes" id="UP000177376">
    <property type="component" value="Unassembled WGS sequence"/>
</dbReference>
<evidence type="ECO:0000313" key="2">
    <source>
        <dbReference type="Proteomes" id="UP000177376"/>
    </source>
</evidence>
<comment type="caution">
    <text evidence="1">The sequence shown here is derived from an EMBL/GenBank/DDBJ whole genome shotgun (WGS) entry which is preliminary data.</text>
</comment>
<evidence type="ECO:0008006" key="3">
    <source>
        <dbReference type="Google" id="ProtNLM"/>
    </source>
</evidence>
<dbReference type="EMBL" id="MHIM01000031">
    <property type="protein sequence ID" value="OGY51774.1"/>
    <property type="molecule type" value="Genomic_DNA"/>
</dbReference>
<organism evidence="1 2">
    <name type="scientific">Candidatus Buchananbacteria bacterium RIFCSPLOWO2_01_FULL_39_33</name>
    <dbReference type="NCBI Taxonomy" id="1797543"/>
    <lineage>
        <taxon>Bacteria</taxon>
        <taxon>Candidatus Buchananiibacteriota</taxon>
    </lineage>
</organism>
<evidence type="ECO:0000313" key="1">
    <source>
        <dbReference type="EMBL" id="OGY51774.1"/>
    </source>
</evidence>